<dbReference type="OrthoDB" id="411592at2759"/>
<feature type="non-terminal residue" evidence="1">
    <location>
        <position position="290"/>
    </location>
</feature>
<evidence type="ECO:0000313" key="1">
    <source>
        <dbReference type="EMBL" id="POS81886.1"/>
    </source>
</evidence>
<sequence length="290" mass="33050">KLFVFVDGSFANNKDLSSQIGYEIIIANEKTRDHSFEITGNLIHYSSTKSKRVTRSVLASEVYGMLYEKRELTEIRWINGNDNPADAMTKTNPNKALQKFVDTNTLEIRVDGWILFIRGNGIYYDLKIEVASVDGNYSVSDLQALHSGALGERGQMALRRKGLCVDDNAHTITAMYNDGALQFFSIHAGRFQNKDDQSSYVRVNQSRPRKVMMVCLTVPFIKHTSVENFSIEKLSMANHEKWFRLMKAKIRSKNVMHVLDMTLEDYAKVLTPDFQEAELSKELEEVTSSI</sequence>
<feature type="non-terminal residue" evidence="1">
    <location>
        <position position="1"/>
    </location>
</feature>
<name>A0A2S4PIL6_9PEZI</name>
<gene>
    <name evidence="1" type="ORF">EPUL_005296</name>
</gene>
<reference evidence="1 2" key="1">
    <citation type="submission" date="2017-10" db="EMBL/GenBank/DDBJ databases">
        <title>Development of genomic resources for the powdery mildew, Erysiphe pulchra.</title>
        <authorList>
            <person name="Wadl P.A."/>
            <person name="Mack B.M."/>
            <person name="Moore G."/>
            <person name="Beltz S.B."/>
        </authorList>
    </citation>
    <scope>NUCLEOTIDE SEQUENCE [LARGE SCALE GENOMIC DNA]</scope>
    <source>
        <strain evidence="1">Cflorida</strain>
    </source>
</reference>
<dbReference type="STRING" id="225359.A0A2S4PIL6"/>
<protein>
    <submittedName>
        <fullName evidence="1">Uncharacterized protein</fullName>
    </submittedName>
</protein>
<dbReference type="Proteomes" id="UP000237438">
    <property type="component" value="Unassembled WGS sequence"/>
</dbReference>
<keyword evidence="2" id="KW-1185">Reference proteome</keyword>
<accession>A0A2S4PIL6</accession>
<dbReference type="AlphaFoldDB" id="A0A2S4PIL6"/>
<dbReference type="EMBL" id="PEDP01006331">
    <property type="protein sequence ID" value="POS81886.1"/>
    <property type="molecule type" value="Genomic_DNA"/>
</dbReference>
<comment type="caution">
    <text evidence="1">The sequence shown here is derived from an EMBL/GenBank/DDBJ whole genome shotgun (WGS) entry which is preliminary data.</text>
</comment>
<evidence type="ECO:0000313" key="2">
    <source>
        <dbReference type="Proteomes" id="UP000237438"/>
    </source>
</evidence>
<proteinExistence type="predicted"/>
<organism evidence="1 2">
    <name type="scientific">Erysiphe pulchra</name>
    <dbReference type="NCBI Taxonomy" id="225359"/>
    <lineage>
        <taxon>Eukaryota</taxon>
        <taxon>Fungi</taxon>
        <taxon>Dikarya</taxon>
        <taxon>Ascomycota</taxon>
        <taxon>Pezizomycotina</taxon>
        <taxon>Leotiomycetes</taxon>
        <taxon>Erysiphales</taxon>
        <taxon>Erysiphaceae</taxon>
        <taxon>Erysiphe</taxon>
    </lineage>
</organism>